<name>A0A699Q7E4_TANCI</name>
<organism evidence="1">
    <name type="scientific">Tanacetum cinerariifolium</name>
    <name type="common">Dalmatian daisy</name>
    <name type="synonym">Chrysanthemum cinerariifolium</name>
    <dbReference type="NCBI Taxonomy" id="118510"/>
    <lineage>
        <taxon>Eukaryota</taxon>
        <taxon>Viridiplantae</taxon>
        <taxon>Streptophyta</taxon>
        <taxon>Embryophyta</taxon>
        <taxon>Tracheophyta</taxon>
        <taxon>Spermatophyta</taxon>
        <taxon>Magnoliopsida</taxon>
        <taxon>eudicotyledons</taxon>
        <taxon>Gunneridae</taxon>
        <taxon>Pentapetalae</taxon>
        <taxon>asterids</taxon>
        <taxon>campanulids</taxon>
        <taxon>Asterales</taxon>
        <taxon>Asteraceae</taxon>
        <taxon>Asteroideae</taxon>
        <taxon>Anthemideae</taxon>
        <taxon>Anthemidinae</taxon>
        <taxon>Tanacetum</taxon>
    </lineage>
</organism>
<gene>
    <name evidence="1" type="ORF">Tci_833143</name>
</gene>
<feature type="non-terminal residue" evidence="1">
    <location>
        <position position="1"/>
    </location>
</feature>
<proteinExistence type="predicted"/>
<keyword evidence="1" id="KW-0808">Transferase</keyword>
<dbReference type="EMBL" id="BKCJ010988533">
    <property type="protein sequence ID" value="GFC61173.1"/>
    <property type="molecule type" value="Genomic_DNA"/>
</dbReference>
<comment type="caution">
    <text evidence="1">The sequence shown here is derived from an EMBL/GenBank/DDBJ whole genome shotgun (WGS) entry which is preliminary data.</text>
</comment>
<evidence type="ECO:0000313" key="1">
    <source>
        <dbReference type="EMBL" id="GFC61173.1"/>
    </source>
</evidence>
<accession>A0A699Q7E4</accession>
<dbReference type="AlphaFoldDB" id="A0A699Q7E4"/>
<feature type="non-terminal residue" evidence="1">
    <location>
        <position position="256"/>
    </location>
</feature>
<dbReference type="GO" id="GO:0003964">
    <property type="term" value="F:RNA-directed DNA polymerase activity"/>
    <property type="evidence" value="ECO:0007669"/>
    <property type="project" value="UniProtKB-KW"/>
</dbReference>
<keyword evidence="1" id="KW-0548">Nucleotidyltransferase</keyword>
<reference evidence="1" key="1">
    <citation type="journal article" date="2019" name="Sci. Rep.">
        <title>Draft genome of Tanacetum cinerariifolium, the natural source of mosquito coil.</title>
        <authorList>
            <person name="Yamashiro T."/>
            <person name="Shiraishi A."/>
            <person name="Satake H."/>
            <person name="Nakayama K."/>
        </authorList>
    </citation>
    <scope>NUCLEOTIDE SEQUENCE</scope>
</reference>
<keyword evidence="1" id="KW-0695">RNA-directed DNA polymerase</keyword>
<protein>
    <submittedName>
        <fullName evidence="1">RNA-directed DNA polymerase, eukaryota, reverse transcriptase zinc-binding domain protein</fullName>
    </submittedName>
</protein>
<sequence>HVLDNLISDHRPIMLSPLSNDFGPTPFKFYNSWLPDKSLLPALIDFWENYIPLKQDNPIVSFKNKMKTLKNADFPADSHRAAWIDRLRVIDFNENVDASQKAKIKWTSRLMKNTNFSTLLLTKNAGIFLSKGLKLMRFGSMTPLVLKVLFILFFEKKFQKIDVVKIANRSPFYKSLTPEQNTLLTSPILETDIKDAIWDCGSDKSLGPDGFTFAFYKEFWNVVKKDILAFVGYFFTNGIIPRGCNTSFITLIPKVP</sequence>